<protein>
    <submittedName>
        <fullName evidence="3">Rhodanese-like domain-containing protein</fullName>
    </submittedName>
</protein>
<dbReference type="InterPro" id="IPR036873">
    <property type="entry name" value="Rhodanese-like_dom_sf"/>
</dbReference>
<dbReference type="SMART" id="SM00450">
    <property type="entry name" value="RHOD"/>
    <property type="match status" value="1"/>
</dbReference>
<dbReference type="PANTHER" id="PTHR45431:SF3">
    <property type="entry name" value="RHODANESE-LIKE DOMAIN-CONTAINING PROTEIN 15, CHLOROPLASTIC"/>
    <property type="match status" value="1"/>
</dbReference>
<evidence type="ECO:0000259" key="2">
    <source>
        <dbReference type="PROSITE" id="PS50206"/>
    </source>
</evidence>
<feature type="signal peptide" evidence="1">
    <location>
        <begin position="1"/>
        <end position="20"/>
    </location>
</feature>
<dbReference type="Proteomes" id="UP000778523">
    <property type="component" value="Unassembled WGS sequence"/>
</dbReference>
<dbReference type="Gene3D" id="3.40.250.10">
    <property type="entry name" value="Rhodanese-like domain"/>
    <property type="match status" value="1"/>
</dbReference>
<dbReference type="InterPro" id="IPR001763">
    <property type="entry name" value="Rhodanese-like_dom"/>
</dbReference>
<organism evidence="3 4">
    <name type="scientific">Uliginosibacterium aquaticum</name>
    <dbReference type="NCBI Taxonomy" id="2731212"/>
    <lineage>
        <taxon>Bacteria</taxon>
        <taxon>Pseudomonadati</taxon>
        <taxon>Pseudomonadota</taxon>
        <taxon>Betaproteobacteria</taxon>
        <taxon>Rhodocyclales</taxon>
        <taxon>Zoogloeaceae</taxon>
        <taxon>Uliginosibacterium</taxon>
    </lineage>
</organism>
<dbReference type="SUPFAM" id="SSF52821">
    <property type="entry name" value="Rhodanese/Cell cycle control phosphatase"/>
    <property type="match status" value="1"/>
</dbReference>
<comment type="caution">
    <text evidence="3">The sequence shown here is derived from an EMBL/GenBank/DDBJ whole genome shotgun (WGS) entry which is preliminary data.</text>
</comment>
<proteinExistence type="predicted"/>
<keyword evidence="1" id="KW-0732">Signal</keyword>
<sequence>MLKKLCLVALLALTGGLVSAKTVLIDVRTPEEYAAGHLEGALNIDHQLIGQRIGMAGVSKDDEVQLYCRSGRRSALAVQTLGSLGYRKLIDLGSMETARAKLCAAKGNKAC</sequence>
<gene>
    <name evidence="3" type="ORF">HJ583_013400</name>
</gene>
<evidence type="ECO:0000256" key="1">
    <source>
        <dbReference type="SAM" id="SignalP"/>
    </source>
</evidence>
<dbReference type="CDD" id="cd00158">
    <property type="entry name" value="RHOD"/>
    <property type="match status" value="1"/>
</dbReference>
<keyword evidence="4" id="KW-1185">Reference proteome</keyword>
<dbReference type="PANTHER" id="PTHR45431">
    <property type="entry name" value="RHODANESE-LIKE DOMAIN-CONTAINING PROTEIN 15, CHLOROPLASTIC"/>
    <property type="match status" value="1"/>
</dbReference>
<accession>A0ABX2IH09</accession>
<name>A0ABX2IH09_9RHOO</name>
<dbReference type="RefSeq" id="WP_170022384.1">
    <property type="nucleotide sequence ID" value="NZ_JABCSC020000003.1"/>
</dbReference>
<dbReference type="Pfam" id="PF00581">
    <property type="entry name" value="Rhodanese"/>
    <property type="match status" value="1"/>
</dbReference>
<dbReference type="EMBL" id="JABCSC020000003">
    <property type="protein sequence ID" value="NSL56030.1"/>
    <property type="molecule type" value="Genomic_DNA"/>
</dbReference>
<dbReference type="PROSITE" id="PS50206">
    <property type="entry name" value="RHODANESE_3"/>
    <property type="match status" value="1"/>
</dbReference>
<reference evidence="3 4" key="1">
    <citation type="submission" date="2020-06" db="EMBL/GenBank/DDBJ databases">
        <title>Draft genome of Uliginosibacterium sp. IMCC34675.</title>
        <authorList>
            <person name="Song J."/>
        </authorList>
    </citation>
    <scope>NUCLEOTIDE SEQUENCE [LARGE SCALE GENOMIC DNA]</scope>
    <source>
        <strain evidence="3 4">IMCC34675</strain>
    </source>
</reference>
<feature type="domain" description="Rhodanese" evidence="2">
    <location>
        <begin position="18"/>
        <end position="104"/>
    </location>
</feature>
<feature type="chain" id="PRO_5046757731" evidence="1">
    <location>
        <begin position="21"/>
        <end position="111"/>
    </location>
</feature>
<evidence type="ECO:0000313" key="3">
    <source>
        <dbReference type="EMBL" id="NSL56030.1"/>
    </source>
</evidence>
<evidence type="ECO:0000313" key="4">
    <source>
        <dbReference type="Proteomes" id="UP000778523"/>
    </source>
</evidence>
<dbReference type="InterPro" id="IPR052367">
    <property type="entry name" value="Thiosulfate_ST/Rhodanese-like"/>
</dbReference>